<sequence>MTIDPRIPKTGKPTGILKAFTERTERQVEAALARSSPKDPTYNVAPDPIDPYYVLVPLDGEPHLKARLSRSAYGFCTRRKDQRTDPGLTRARWFRDEEGMVRAHCRWDTGTKYANEGVLVVAMIHDLQKGDTISMVDPLNLSDHKSVTVVRRIKETRRA</sequence>
<keyword evidence="2" id="KW-1185">Reference proteome</keyword>
<dbReference type="RefSeq" id="WP_340337037.1">
    <property type="nucleotide sequence ID" value="NZ_JBBKZS010000008.1"/>
</dbReference>
<protein>
    <submittedName>
        <fullName evidence="1">Uncharacterized protein</fullName>
    </submittedName>
</protein>
<accession>A0ABU8XAV2</accession>
<evidence type="ECO:0000313" key="2">
    <source>
        <dbReference type="Proteomes" id="UP001367030"/>
    </source>
</evidence>
<evidence type="ECO:0000313" key="1">
    <source>
        <dbReference type="EMBL" id="MEJ8856968.1"/>
    </source>
</evidence>
<dbReference type="Proteomes" id="UP001367030">
    <property type="component" value="Unassembled WGS sequence"/>
</dbReference>
<gene>
    <name evidence="1" type="ORF">WKW79_20500</name>
</gene>
<comment type="caution">
    <text evidence="1">The sequence shown here is derived from an EMBL/GenBank/DDBJ whole genome shotgun (WGS) entry which is preliminary data.</text>
</comment>
<organism evidence="1 2">
    <name type="scientific">Variovorax robiniae</name>
    <dbReference type="NCBI Taxonomy" id="1836199"/>
    <lineage>
        <taxon>Bacteria</taxon>
        <taxon>Pseudomonadati</taxon>
        <taxon>Pseudomonadota</taxon>
        <taxon>Betaproteobacteria</taxon>
        <taxon>Burkholderiales</taxon>
        <taxon>Comamonadaceae</taxon>
        <taxon>Variovorax</taxon>
    </lineage>
</organism>
<reference evidence="1 2" key="1">
    <citation type="submission" date="2024-03" db="EMBL/GenBank/DDBJ databases">
        <title>Novel species of the genus Variovorax.</title>
        <authorList>
            <person name="Liu Q."/>
            <person name="Xin Y.-H."/>
        </authorList>
    </citation>
    <scope>NUCLEOTIDE SEQUENCE [LARGE SCALE GENOMIC DNA]</scope>
    <source>
        <strain evidence="1 2">KACC 18901</strain>
    </source>
</reference>
<dbReference type="EMBL" id="JBBKZS010000008">
    <property type="protein sequence ID" value="MEJ8856968.1"/>
    <property type="molecule type" value="Genomic_DNA"/>
</dbReference>
<proteinExistence type="predicted"/>
<name>A0ABU8XAV2_9BURK</name>